<gene>
    <name evidence="1" type="ORF">ACOLOM_LOCUS6152</name>
</gene>
<dbReference type="EMBL" id="CAJVPT010012263">
    <property type="protein sequence ID" value="CAG8586186.1"/>
    <property type="molecule type" value="Genomic_DNA"/>
</dbReference>
<comment type="caution">
    <text evidence="1">The sequence shown here is derived from an EMBL/GenBank/DDBJ whole genome shotgun (WGS) entry which is preliminary data.</text>
</comment>
<protein>
    <submittedName>
        <fullName evidence="1">2152_t:CDS:1</fullName>
    </submittedName>
</protein>
<keyword evidence="2" id="KW-1185">Reference proteome</keyword>
<accession>A0ACA9MH30</accession>
<organism evidence="1 2">
    <name type="scientific">Acaulospora colombiana</name>
    <dbReference type="NCBI Taxonomy" id="27376"/>
    <lineage>
        <taxon>Eukaryota</taxon>
        <taxon>Fungi</taxon>
        <taxon>Fungi incertae sedis</taxon>
        <taxon>Mucoromycota</taxon>
        <taxon>Glomeromycotina</taxon>
        <taxon>Glomeromycetes</taxon>
        <taxon>Diversisporales</taxon>
        <taxon>Acaulosporaceae</taxon>
        <taxon>Acaulospora</taxon>
    </lineage>
</organism>
<dbReference type="Proteomes" id="UP000789525">
    <property type="component" value="Unassembled WGS sequence"/>
</dbReference>
<reference evidence="1" key="1">
    <citation type="submission" date="2021-06" db="EMBL/GenBank/DDBJ databases">
        <authorList>
            <person name="Kallberg Y."/>
            <person name="Tangrot J."/>
            <person name="Rosling A."/>
        </authorList>
    </citation>
    <scope>NUCLEOTIDE SEQUENCE</scope>
    <source>
        <strain evidence="1">CL356</strain>
    </source>
</reference>
<evidence type="ECO:0000313" key="1">
    <source>
        <dbReference type="EMBL" id="CAG8586186.1"/>
    </source>
</evidence>
<name>A0ACA9MH30_9GLOM</name>
<sequence length="293" mass="33296">MSGWIDGRDLSSPEDVSYSVTSVPYKFKLLYRGSRHGFNDKMFHKRCDNKGPTITVIKLEGLEGVVIGGYNPLNWQSPWIRKFEECHHSFVFSICADSLKKNHPKDNSSSGADGNYGVDQNTNGALDVEPTMDYVNKNMIVSTTPAKSKSVFSRATFPKYAINLHRSTGPAFGTTDLVIKDRVLKCKPDCYTLDLFDSVLNDHDHAKKNTFGRSRFLKRSHEDLGNHDHNVNDVSNHFRNVNSGSDEECHDENVKSYLEFDEAKAEDSEPKPYHFKIEEYEVYGMIVKPIKLM</sequence>
<evidence type="ECO:0000313" key="2">
    <source>
        <dbReference type="Proteomes" id="UP000789525"/>
    </source>
</evidence>
<proteinExistence type="predicted"/>